<feature type="transmembrane region" description="Helical" evidence="4">
    <location>
        <begin position="431"/>
        <end position="453"/>
    </location>
</feature>
<name>A0ABV8KQI7_9ACTN</name>
<feature type="region of interest" description="Disordered" evidence="3">
    <location>
        <begin position="414"/>
        <end position="433"/>
    </location>
</feature>
<evidence type="ECO:0000259" key="6">
    <source>
        <dbReference type="Pfam" id="PF16327"/>
    </source>
</evidence>
<dbReference type="InterPro" id="IPR032523">
    <property type="entry name" value="CcmF_C"/>
</dbReference>
<keyword evidence="4" id="KW-0472">Membrane</keyword>
<feature type="transmembrane region" description="Helical" evidence="4">
    <location>
        <begin position="620"/>
        <end position="640"/>
    </location>
</feature>
<feature type="transmembrane region" description="Helical" evidence="4">
    <location>
        <begin position="177"/>
        <end position="197"/>
    </location>
</feature>
<feature type="transmembrane region" description="Helical" evidence="4">
    <location>
        <begin position="249"/>
        <end position="265"/>
    </location>
</feature>
<evidence type="ECO:0000256" key="1">
    <source>
        <dbReference type="ARBA" id="ARBA00009186"/>
    </source>
</evidence>
<dbReference type="InterPro" id="IPR002541">
    <property type="entry name" value="Cyt_c_assembly"/>
</dbReference>
<feature type="domain" description="Cytochrome c assembly protein" evidence="5">
    <location>
        <begin position="88"/>
        <end position="294"/>
    </location>
</feature>
<evidence type="ECO:0000313" key="7">
    <source>
        <dbReference type="EMBL" id="MFC4107876.1"/>
    </source>
</evidence>
<feature type="region of interest" description="Disordered" evidence="3">
    <location>
        <begin position="646"/>
        <end position="670"/>
    </location>
</feature>
<feature type="transmembrane region" description="Helical" evidence="4">
    <location>
        <begin position="350"/>
        <end position="372"/>
    </location>
</feature>
<feature type="transmembrane region" description="Helical" evidence="4">
    <location>
        <begin position="6"/>
        <end position="28"/>
    </location>
</feature>
<feature type="transmembrane region" description="Helical" evidence="4">
    <location>
        <begin position="459"/>
        <end position="477"/>
    </location>
</feature>
<feature type="transmembrane region" description="Helical" evidence="4">
    <location>
        <begin position="123"/>
        <end position="143"/>
    </location>
</feature>
<feature type="transmembrane region" description="Helical" evidence="4">
    <location>
        <begin position="498"/>
        <end position="519"/>
    </location>
</feature>
<evidence type="ECO:0000313" key="8">
    <source>
        <dbReference type="Proteomes" id="UP001595868"/>
    </source>
</evidence>
<organism evidence="7 8">
    <name type="scientific">Micromonospora zhanjiangensis</name>
    <dbReference type="NCBI Taxonomy" id="1522057"/>
    <lineage>
        <taxon>Bacteria</taxon>
        <taxon>Bacillati</taxon>
        <taxon>Actinomycetota</taxon>
        <taxon>Actinomycetes</taxon>
        <taxon>Micromonosporales</taxon>
        <taxon>Micromonosporaceae</taxon>
        <taxon>Micromonospora</taxon>
    </lineage>
</organism>
<evidence type="ECO:0000256" key="3">
    <source>
        <dbReference type="SAM" id="MobiDB-lite"/>
    </source>
</evidence>
<dbReference type="GO" id="GO:0016829">
    <property type="term" value="F:lyase activity"/>
    <property type="evidence" value="ECO:0007669"/>
    <property type="project" value="UniProtKB-KW"/>
</dbReference>
<keyword evidence="8" id="KW-1185">Reference proteome</keyword>
<keyword evidence="2" id="KW-0201">Cytochrome c-type biogenesis</keyword>
<sequence>MTGGVGGWALSAGLVAAVAATLLWLRLALAIGATARQARIATGLTLLAATVAVGALEWALVRHDFAIRYVAENGGRDVPLYYTVTGLWSALDGSLLLWLLILTGYAALLSLRVPTGAAPVHRWAMVVVGLVCVFFFALTTFAANPFRLVDPVPADGPGPNPLLQQHPAMGVHPPLLYAGYIGLVIPFAYALGGLLAGTGRDRWLAPARAWALPAWALLTAGITLGAWWSYAVLGWGGYWAWDPVENASLLPWLTTTAFLHTALGPRRHAEPGWRVGLATASFLLVLVGTFLTRSGAVPSVHAFTRSALGPLLLGFILLVTLAVVALLGWRGQPAGDSAPSALLSRAAALVGNRVLLVSIAAVVLVGTVYPMLAEAFSAARSSVGPGYFNRAVIPLAIALLVLMGLPALLSRPVPDRSAGRAERESPPSGTTRVDGSGLLLAAVAAAATVTVIGTVGRPGSLPLAAFGAAAFALVGLVRGAAGRHDGSRPARVRRFGAVTAHLGVVLVAVGAAASAGWTASAERQLGVGDTLRVGGSTARLETLDRVRDGAGMRVRARLAITQGPGTGGVLTPTLRYYPGRDVTVSVPGIDAGPLRDRYATLVAATADGSVATIRLAVNPMIGVLWAGGGLIAFGGLLALARPRRRGVPAPHRSSRLGDRASTRPGAARTG</sequence>
<feature type="transmembrane region" description="Helical" evidence="4">
    <location>
        <begin position="80"/>
        <end position="111"/>
    </location>
</feature>
<accession>A0ABV8KQI7</accession>
<keyword evidence="7" id="KW-0456">Lyase</keyword>
<gene>
    <name evidence="7" type="ORF">ACFOX0_18330</name>
</gene>
<comment type="similarity">
    <text evidence="1">Belongs to the CcmF/CycK/Ccl1/NrfE/CcsA family.</text>
</comment>
<feature type="transmembrane region" description="Helical" evidence="4">
    <location>
        <begin position="40"/>
        <end position="60"/>
    </location>
</feature>
<keyword evidence="4" id="KW-0812">Transmembrane</keyword>
<dbReference type="PANTHER" id="PTHR43653">
    <property type="entry name" value="CYTOCHROME C ASSEMBLY PROTEIN-RELATED"/>
    <property type="match status" value="1"/>
</dbReference>
<dbReference type="Pfam" id="PF16327">
    <property type="entry name" value="CcmF_C"/>
    <property type="match status" value="1"/>
</dbReference>
<evidence type="ECO:0000259" key="5">
    <source>
        <dbReference type="Pfam" id="PF01578"/>
    </source>
</evidence>
<reference evidence="8" key="1">
    <citation type="journal article" date="2019" name="Int. J. Syst. Evol. Microbiol.">
        <title>The Global Catalogue of Microorganisms (GCM) 10K type strain sequencing project: providing services to taxonomists for standard genome sequencing and annotation.</title>
        <authorList>
            <consortium name="The Broad Institute Genomics Platform"/>
            <consortium name="The Broad Institute Genome Sequencing Center for Infectious Disease"/>
            <person name="Wu L."/>
            <person name="Ma J."/>
        </authorList>
    </citation>
    <scope>NUCLEOTIDE SEQUENCE [LARGE SCALE GENOMIC DNA]</scope>
    <source>
        <strain evidence="8">2902at01</strain>
    </source>
</reference>
<proteinExistence type="inferred from homology"/>
<feature type="domain" description="Cytochrome c-type biogenesis protein CcmF C-terminal" evidence="6">
    <location>
        <begin position="313"/>
        <end position="640"/>
    </location>
</feature>
<dbReference type="EMBL" id="JBHSBN010000012">
    <property type="protein sequence ID" value="MFC4107876.1"/>
    <property type="molecule type" value="Genomic_DNA"/>
</dbReference>
<feature type="transmembrane region" description="Helical" evidence="4">
    <location>
        <begin position="272"/>
        <end position="291"/>
    </location>
</feature>
<dbReference type="RefSeq" id="WP_377547406.1">
    <property type="nucleotide sequence ID" value="NZ_JBHSBN010000012.1"/>
</dbReference>
<feature type="compositionally biased region" description="Basic and acidic residues" evidence="3">
    <location>
        <begin position="414"/>
        <end position="425"/>
    </location>
</feature>
<dbReference type="PANTHER" id="PTHR43653:SF1">
    <property type="entry name" value="CYTOCHROME C-TYPE BIOGENESIS PROTEIN CCMF"/>
    <property type="match status" value="1"/>
</dbReference>
<evidence type="ECO:0000256" key="4">
    <source>
        <dbReference type="SAM" id="Phobius"/>
    </source>
</evidence>
<evidence type="ECO:0000256" key="2">
    <source>
        <dbReference type="ARBA" id="ARBA00022748"/>
    </source>
</evidence>
<feature type="transmembrane region" description="Helical" evidence="4">
    <location>
        <begin position="392"/>
        <end position="410"/>
    </location>
</feature>
<dbReference type="InterPro" id="IPR003567">
    <property type="entry name" value="Cyt_c_biogenesis"/>
</dbReference>
<protein>
    <submittedName>
        <fullName evidence="7">Heme lyase CcmF/NrfE family subunit</fullName>
    </submittedName>
</protein>
<comment type="caution">
    <text evidence="7">The sequence shown here is derived from an EMBL/GenBank/DDBJ whole genome shotgun (WGS) entry which is preliminary data.</text>
</comment>
<dbReference type="Proteomes" id="UP001595868">
    <property type="component" value="Unassembled WGS sequence"/>
</dbReference>
<dbReference type="PRINTS" id="PR01410">
    <property type="entry name" value="CCBIOGENESIS"/>
</dbReference>
<keyword evidence="4" id="KW-1133">Transmembrane helix</keyword>
<feature type="transmembrane region" description="Helical" evidence="4">
    <location>
        <begin position="209"/>
        <end position="229"/>
    </location>
</feature>
<dbReference type="Pfam" id="PF01578">
    <property type="entry name" value="Cytochrom_C_asm"/>
    <property type="match status" value="1"/>
</dbReference>
<feature type="transmembrane region" description="Helical" evidence="4">
    <location>
        <begin position="311"/>
        <end position="329"/>
    </location>
</feature>